<reference evidence="2" key="1">
    <citation type="journal article" name="DNA Res.">
        <title>The physiological potential of anammox bacteria as revealed by their core genome structure.</title>
        <authorList>
            <person name="Okubo T."/>
            <person name="Toyoda A."/>
            <person name="Fukuhara K."/>
            <person name="Uchiyama I."/>
            <person name="Harigaya Y."/>
            <person name="Kuroiwa M."/>
            <person name="Suzuki T."/>
            <person name="Murakami Y."/>
            <person name="Suwa Y."/>
            <person name="Takami H."/>
        </authorList>
    </citation>
    <scope>NUCLEOTIDE SEQUENCE</scope>
    <source>
        <strain evidence="2">317325-2</strain>
    </source>
</reference>
<feature type="transmembrane region" description="Helical" evidence="1">
    <location>
        <begin position="128"/>
        <end position="147"/>
    </location>
</feature>
<feature type="transmembrane region" description="Helical" evidence="1">
    <location>
        <begin position="24"/>
        <end position="44"/>
    </location>
</feature>
<organism evidence="2 3">
    <name type="scientific">Candidatus Nitrosymbiomonas proteolyticus</name>
    <dbReference type="NCBI Taxonomy" id="2608984"/>
    <lineage>
        <taxon>Bacteria</taxon>
        <taxon>Bacillati</taxon>
        <taxon>Armatimonadota</taxon>
        <taxon>Armatimonadota incertae sedis</taxon>
        <taxon>Candidatus Nitrosymbiomonas</taxon>
    </lineage>
</organism>
<gene>
    <name evidence="2" type="ORF">NPRO_12840</name>
</gene>
<keyword evidence="1" id="KW-0812">Transmembrane</keyword>
<protein>
    <submittedName>
        <fullName evidence="2">Uncharacterized protein</fullName>
    </submittedName>
</protein>
<feature type="transmembrane region" description="Helical" evidence="1">
    <location>
        <begin position="56"/>
        <end position="76"/>
    </location>
</feature>
<name>A0A809R8A1_9BACT</name>
<keyword evidence="1" id="KW-0472">Membrane</keyword>
<evidence type="ECO:0000313" key="3">
    <source>
        <dbReference type="Proteomes" id="UP000662873"/>
    </source>
</evidence>
<evidence type="ECO:0000256" key="1">
    <source>
        <dbReference type="SAM" id="Phobius"/>
    </source>
</evidence>
<keyword evidence="1" id="KW-1133">Transmembrane helix</keyword>
<dbReference type="EMBL" id="AP021858">
    <property type="protein sequence ID" value="BBO23689.1"/>
    <property type="molecule type" value="Genomic_DNA"/>
</dbReference>
<dbReference type="KEGG" id="npy:NPRO_12840"/>
<sequence>MALETGYCFTSLCYVRPPSIPDLWILQVALAVFVASYAICACWAVLRLSDSLSLRLFLSLTVLLYSLPGALLLCISTNPEDFVDSTHYVWWGSLVPSVVLGPLSWWIAKDVRRTIGDLATQAKVLKRLWLAAGILWVATIGGLVSGIV</sequence>
<proteinExistence type="predicted"/>
<accession>A0A809R8A1</accession>
<dbReference type="Proteomes" id="UP000662873">
    <property type="component" value="Chromosome"/>
</dbReference>
<feature type="transmembrane region" description="Helical" evidence="1">
    <location>
        <begin position="88"/>
        <end position="108"/>
    </location>
</feature>
<evidence type="ECO:0000313" key="2">
    <source>
        <dbReference type="EMBL" id="BBO23689.1"/>
    </source>
</evidence>
<dbReference type="AlphaFoldDB" id="A0A809R8A1"/>